<comment type="caution">
    <text evidence="1">The sequence shown here is derived from an EMBL/GenBank/DDBJ whole genome shotgun (WGS) entry which is preliminary data.</text>
</comment>
<protein>
    <submittedName>
        <fullName evidence="1">Uncharacterized protein</fullName>
    </submittedName>
</protein>
<dbReference type="EMBL" id="BKCJ011378360">
    <property type="protein sequence ID" value="GFD27605.1"/>
    <property type="molecule type" value="Genomic_DNA"/>
</dbReference>
<reference evidence="1" key="1">
    <citation type="journal article" date="2019" name="Sci. Rep.">
        <title>Draft genome of Tanacetum cinerariifolium, the natural source of mosquito coil.</title>
        <authorList>
            <person name="Yamashiro T."/>
            <person name="Shiraishi A."/>
            <person name="Satake H."/>
            <person name="Nakayama K."/>
        </authorList>
    </citation>
    <scope>NUCLEOTIDE SEQUENCE</scope>
</reference>
<feature type="non-terminal residue" evidence="1">
    <location>
        <position position="59"/>
    </location>
</feature>
<proteinExistence type="predicted"/>
<evidence type="ECO:0000313" key="1">
    <source>
        <dbReference type="EMBL" id="GFD27605.1"/>
    </source>
</evidence>
<accession>A0A699UXI9</accession>
<organism evidence="1">
    <name type="scientific">Tanacetum cinerariifolium</name>
    <name type="common">Dalmatian daisy</name>
    <name type="synonym">Chrysanthemum cinerariifolium</name>
    <dbReference type="NCBI Taxonomy" id="118510"/>
    <lineage>
        <taxon>Eukaryota</taxon>
        <taxon>Viridiplantae</taxon>
        <taxon>Streptophyta</taxon>
        <taxon>Embryophyta</taxon>
        <taxon>Tracheophyta</taxon>
        <taxon>Spermatophyta</taxon>
        <taxon>Magnoliopsida</taxon>
        <taxon>eudicotyledons</taxon>
        <taxon>Gunneridae</taxon>
        <taxon>Pentapetalae</taxon>
        <taxon>asterids</taxon>
        <taxon>campanulids</taxon>
        <taxon>Asterales</taxon>
        <taxon>Asteraceae</taxon>
        <taxon>Asteroideae</taxon>
        <taxon>Anthemideae</taxon>
        <taxon>Anthemidinae</taxon>
        <taxon>Tanacetum</taxon>
    </lineage>
</organism>
<sequence>MKGEAKSNLNDDENDFMLDNAYGDETLEELTTDMIRWQDFNQRKIKTRKSQRMMHKLLV</sequence>
<dbReference type="AlphaFoldDB" id="A0A699UXI9"/>
<name>A0A699UXI9_TANCI</name>
<gene>
    <name evidence="1" type="ORF">Tci_899574</name>
</gene>